<comment type="caution">
    <text evidence="1">The sequence shown here is derived from an EMBL/GenBank/DDBJ whole genome shotgun (WGS) entry which is preliminary data.</text>
</comment>
<organism evidence="1 2">
    <name type="scientific">Trichomonascus ciferrii</name>
    <dbReference type="NCBI Taxonomy" id="44093"/>
    <lineage>
        <taxon>Eukaryota</taxon>
        <taxon>Fungi</taxon>
        <taxon>Dikarya</taxon>
        <taxon>Ascomycota</taxon>
        <taxon>Saccharomycotina</taxon>
        <taxon>Dipodascomycetes</taxon>
        <taxon>Dipodascales</taxon>
        <taxon>Trichomonascaceae</taxon>
        <taxon>Trichomonascus</taxon>
        <taxon>Trichomonascus ciferrii complex</taxon>
    </lineage>
</organism>
<dbReference type="Proteomes" id="UP000761534">
    <property type="component" value="Unassembled WGS sequence"/>
</dbReference>
<keyword evidence="2" id="KW-1185">Reference proteome</keyword>
<gene>
    <name evidence="1" type="ORF">TRICI_004066</name>
</gene>
<accession>A0A642V1Z0</accession>
<proteinExistence type="predicted"/>
<reference evidence="1" key="1">
    <citation type="journal article" date="2019" name="G3 (Bethesda)">
        <title>Genome Assemblies of Two Rare Opportunistic Yeast Pathogens: Diutina rugosa (syn. Candida rugosa) and Trichomonascus ciferrii (syn. Candida ciferrii).</title>
        <authorList>
            <person name="Mixao V."/>
            <person name="Saus E."/>
            <person name="Hansen A.P."/>
            <person name="Lass-Florl C."/>
            <person name="Gabaldon T."/>
        </authorList>
    </citation>
    <scope>NUCLEOTIDE SEQUENCE</scope>
    <source>
        <strain evidence="1">CBS 4856</strain>
    </source>
</reference>
<name>A0A642V1Z0_9ASCO</name>
<evidence type="ECO:0000313" key="2">
    <source>
        <dbReference type="Proteomes" id="UP000761534"/>
    </source>
</evidence>
<dbReference type="AlphaFoldDB" id="A0A642V1Z0"/>
<dbReference type="VEuPathDB" id="FungiDB:TRICI_004066"/>
<protein>
    <submittedName>
        <fullName evidence="1">Uncharacterized protein</fullName>
    </submittedName>
</protein>
<dbReference type="EMBL" id="SWFS01000304">
    <property type="protein sequence ID" value="KAA8910719.1"/>
    <property type="molecule type" value="Genomic_DNA"/>
</dbReference>
<sequence length="378" mass="43886">MESIARSDIGVSPSFKRNYYKLSPREYTASNCPPTIIEVAWTQSMNNVQAKVERWHHYTKLQCEVSVIFCLNFGSMDLVVQVLDFTFRSLVQVAHEASCSFDTVNRVKFFRCLRSKAEEQKNLTRDFQMCLINMKNSSSFEEFSMAHFDLGYIRAQQIYSAYSSDVESYLNDANDYLLEIEGSMNEMSGNLSPDAQSDWKLSQNEKANMDDFEKCVQLMKGYTMLDKRYLRDIYCEVLEDYVDTLWRLPISYTDLTSEGLKWHMNLRGLEALPEEGDQDIYDRLRAYDRLSESVEDYADIILVSCADGDVLRVPRLFGKIGNLHYMMVRSCEQVKIDKLRLISGVFEDNGVKKEDLFERVVRAAGTKSWEGIDVYYRP</sequence>
<evidence type="ECO:0000313" key="1">
    <source>
        <dbReference type="EMBL" id="KAA8910719.1"/>
    </source>
</evidence>